<dbReference type="KEGG" id="mbr:MONBRDRAFT_33039"/>
<dbReference type="RefSeq" id="XP_001747081.1">
    <property type="nucleotide sequence ID" value="XM_001747029.1"/>
</dbReference>
<dbReference type="EMBL" id="CH991556">
    <property type="protein sequence ID" value="EDQ88005.1"/>
    <property type="molecule type" value="Genomic_DNA"/>
</dbReference>
<evidence type="ECO:0000313" key="1">
    <source>
        <dbReference type="EMBL" id="EDQ88005.1"/>
    </source>
</evidence>
<dbReference type="GeneID" id="5892317"/>
<evidence type="ECO:0000313" key="2">
    <source>
        <dbReference type="Proteomes" id="UP000001357"/>
    </source>
</evidence>
<dbReference type="Proteomes" id="UP000001357">
    <property type="component" value="Unassembled WGS sequence"/>
</dbReference>
<organism evidence="1 2">
    <name type="scientific">Monosiga brevicollis</name>
    <name type="common">Choanoflagellate</name>
    <dbReference type="NCBI Taxonomy" id="81824"/>
    <lineage>
        <taxon>Eukaryota</taxon>
        <taxon>Choanoflagellata</taxon>
        <taxon>Craspedida</taxon>
        <taxon>Salpingoecidae</taxon>
        <taxon>Monosiga</taxon>
    </lineage>
</organism>
<dbReference type="InParanoid" id="A9V362"/>
<gene>
    <name evidence="1" type="ORF">MONBRDRAFT_33039</name>
</gene>
<protein>
    <submittedName>
        <fullName evidence="1">Uncharacterized protein</fullName>
    </submittedName>
</protein>
<sequence>MAAYEPTIFAQWQSDLQVNLRPSMWIPKLRDIHCHKISGVISGHEAHEVMAALEAATRSLTDKFQLRPSQKQGTTFYRVYAYTKVEWLDVLEFRLRKTGDTTLRIEVEGFSSGVVPVSVPLAPLLNSAFCWLPFKDHGFNKRRVEHYLRELEKSGIHVATD</sequence>
<dbReference type="AlphaFoldDB" id="A9V362"/>
<reference evidence="1 2" key="1">
    <citation type="journal article" date="2008" name="Nature">
        <title>The genome of the choanoflagellate Monosiga brevicollis and the origin of metazoans.</title>
        <authorList>
            <consortium name="JGI Sequencing"/>
            <person name="King N."/>
            <person name="Westbrook M.J."/>
            <person name="Young S.L."/>
            <person name="Kuo A."/>
            <person name="Abedin M."/>
            <person name="Chapman J."/>
            <person name="Fairclough S."/>
            <person name="Hellsten U."/>
            <person name="Isogai Y."/>
            <person name="Letunic I."/>
            <person name="Marr M."/>
            <person name="Pincus D."/>
            <person name="Putnam N."/>
            <person name="Rokas A."/>
            <person name="Wright K.J."/>
            <person name="Zuzow R."/>
            <person name="Dirks W."/>
            <person name="Good M."/>
            <person name="Goodstein D."/>
            <person name="Lemons D."/>
            <person name="Li W."/>
            <person name="Lyons J.B."/>
            <person name="Morris A."/>
            <person name="Nichols S."/>
            <person name="Richter D.J."/>
            <person name="Salamov A."/>
            <person name="Bork P."/>
            <person name="Lim W.A."/>
            <person name="Manning G."/>
            <person name="Miller W.T."/>
            <person name="McGinnis W."/>
            <person name="Shapiro H."/>
            <person name="Tjian R."/>
            <person name="Grigoriev I.V."/>
            <person name="Rokhsar D."/>
        </authorList>
    </citation>
    <scope>NUCLEOTIDE SEQUENCE [LARGE SCALE GENOMIC DNA]</scope>
    <source>
        <strain evidence="2">MX1 / ATCC 50154</strain>
    </source>
</reference>
<proteinExistence type="predicted"/>
<dbReference type="eggNOG" id="ENOG502S76K">
    <property type="taxonomic scope" value="Eukaryota"/>
</dbReference>
<name>A9V362_MONBE</name>
<keyword evidence="2" id="KW-1185">Reference proteome</keyword>
<accession>A9V362</accession>
<dbReference type="OMA" id="KEWVIEH"/>